<accession>A0A0B2X7A4</accession>
<proteinExistence type="predicted"/>
<gene>
    <name evidence="1" type="ORF">MAA_11639</name>
</gene>
<dbReference type="AlphaFoldDB" id="A0A0B2X7A4"/>
<organism evidence="1 2">
    <name type="scientific">Metarhizium robertsii (strain ARSEF 23 / ATCC MYA-3075)</name>
    <name type="common">Metarhizium anisopliae (strain ARSEF 23)</name>
    <dbReference type="NCBI Taxonomy" id="655844"/>
    <lineage>
        <taxon>Eukaryota</taxon>
        <taxon>Fungi</taxon>
        <taxon>Dikarya</taxon>
        <taxon>Ascomycota</taxon>
        <taxon>Pezizomycotina</taxon>
        <taxon>Sordariomycetes</taxon>
        <taxon>Hypocreomycetidae</taxon>
        <taxon>Hypocreales</taxon>
        <taxon>Clavicipitaceae</taxon>
        <taxon>Metarhizium</taxon>
    </lineage>
</organism>
<dbReference type="EMBL" id="ADNJ02000011">
    <property type="protein sequence ID" value="KHO10793.1"/>
    <property type="molecule type" value="Genomic_DNA"/>
</dbReference>
<protein>
    <submittedName>
        <fullName evidence="1">Uncharacterized protein</fullName>
    </submittedName>
</protein>
<dbReference type="RefSeq" id="XP_011410856.1">
    <property type="nucleotide sequence ID" value="XM_011412554.1"/>
</dbReference>
<dbReference type="OrthoDB" id="10322385at2759"/>
<name>A0A0B2X7A4_METRA</name>
<keyword evidence="2" id="KW-1185">Reference proteome</keyword>
<evidence type="ECO:0000313" key="2">
    <source>
        <dbReference type="Proteomes" id="UP000002498"/>
    </source>
</evidence>
<dbReference type="HOGENOM" id="CLU_2590265_0_0_1"/>
<dbReference type="GeneID" id="23633087"/>
<reference evidence="1 2" key="2">
    <citation type="journal article" date="2014" name="Proc. Natl. Acad. Sci. U.S.A.">
        <title>Trajectory and genomic determinants of fungal-pathogen speciation and host adaptation.</title>
        <authorList>
            <person name="Hu X."/>
            <person name="Xiao G."/>
            <person name="Zheng P."/>
            <person name="Shang Y."/>
            <person name="Su Y."/>
            <person name="Zhang X."/>
            <person name="Liu X."/>
            <person name="Zhan S."/>
            <person name="St Leger R.J."/>
            <person name="Wang C."/>
        </authorList>
    </citation>
    <scope>GENOME REANNOTATION</scope>
    <source>
        <strain evidence="2">ARSEF 23 / ATCC MYA-3075</strain>
    </source>
</reference>
<comment type="caution">
    <text evidence="1">The sequence shown here is derived from an EMBL/GenBank/DDBJ whole genome shotgun (WGS) entry which is preliminary data.</text>
</comment>
<reference evidence="1 2" key="1">
    <citation type="journal article" date="2011" name="PLoS Genet.">
        <title>Genome sequencing and comparative transcriptomics of the model entomopathogenic fungi Metarhizium anisopliae and M. acridum.</title>
        <authorList>
            <person name="Gao Q."/>
            <person name="Jin K."/>
            <person name="Ying S.H."/>
            <person name="Zhang Y."/>
            <person name="Xiao G."/>
            <person name="Shang Y."/>
            <person name="Duan Z."/>
            <person name="Hu X."/>
            <person name="Xie X.Q."/>
            <person name="Zhou G."/>
            <person name="Peng G."/>
            <person name="Luo Z."/>
            <person name="Huang W."/>
            <person name="Wang B."/>
            <person name="Fang W."/>
            <person name="Wang S."/>
            <person name="Zhong Y."/>
            <person name="Ma L.J."/>
            <person name="St Leger R.J."/>
            <person name="Zhao G.P."/>
            <person name="Pei Y."/>
            <person name="Feng M.G."/>
            <person name="Xia Y."/>
            <person name="Wang C."/>
        </authorList>
    </citation>
    <scope>NUCLEOTIDE SEQUENCE [LARGE SCALE GENOMIC DNA]</scope>
    <source>
        <strain evidence="2">ARSEF 23 / ATCC MYA-3075</strain>
    </source>
</reference>
<dbReference type="Proteomes" id="UP000002498">
    <property type="component" value="Unassembled WGS sequence"/>
</dbReference>
<evidence type="ECO:0000313" key="1">
    <source>
        <dbReference type="EMBL" id="KHO10793.1"/>
    </source>
</evidence>
<sequence>MEPRTARELRIPASASALSAAMAYKYDCEAPPVNDITHPTRAHDFEQQTSSIQETLGAPLSGQIMSVRTAHDHVREEFGP</sequence>
<dbReference type="KEGG" id="maj:MAA_11639"/>